<dbReference type="InterPro" id="IPR015797">
    <property type="entry name" value="NUDIX_hydrolase-like_dom_sf"/>
</dbReference>
<feature type="transmembrane region" description="Helical" evidence="1">
    <location>
        <begin position="416"/>
        <end position="436"/>
    </location>
</feature>
<dbReference type="GO" id="GO:0010945">
    <property type="term" value="F:coenzyme A diphosphatase activity"/>
    <property type="evidence" value="ECO:0007669"/>
    <property type="project" value="InterPro"/>
</dbReference>
<keyword evidence="1" id="KW-0812">Transmembrane</keyword>
<dbReference type="Pfam" id="PF00293">
    <property type="entry name" value="NUDIX"/>
    <property type="match status" value="1"/>
</dbReference>
<keyword evidence="1" id="KW-0472">Membrane</keyword>
<keyword evidence="1" id="KW-1133">Transmembrane helix</keyword>
<dbReference type="EMBL" id="JAESVG020000010">
    <property type="protein sequence ID" value="KAG8623159.1"/>
    <property type="molecule type" value="Genomic_DNA"/>
</dbReference>
<evidence type="ECO:0000259" key="2">
    <source>
        <dbReference type="PROSITE" id="PS51462"/>
    </source>
</evidence>
<dbReference type="Gene3D" id="3.90.79.10">
    <property type="entry name" value="Nucleoside Triphosphate Pyrophosphohydrolase"/>
    <property type="match status" value="1"/>
</dbReference>
<evidence type="ECO:0000313" key="3">
    <source>
        <dbReference type="EMBL" id="KAG8623159.1"/>
    </source>
</evidence>
<feature type="domain" description="Nudix hydrolase" evidence="2">
    <location>
        <begin position="58"/>
        <end position="232"/>
    </location>
</feature>
<reference evidence="3" key="1">
    <citation type="submission" date="2021-07" db="EMBL/GenBank/DDBJ databases">
        <title>Elsinoe batatas strain:CRI-CJ2 Genome sequencing and assembly.</title>
        <authorList>
            <person name="Huang L."/>
        </authorList>
    </citation>
    <scope>NUCLEOTIDE SEQUENCE</scope>
    <source>
        <strain evidence="3">CRI-CJ2</strain>
    </source>
</reference>
<dbReference type="Proteomes" id="UP000809789">
    <property type="component" value="Unassembled WGS sequence"/>
</dbReference>
<comment type="caution">
    <text evidence="3">The sequence shown here is derived from an EMBL/GenBank/DDBJ whole genome shotgun (WGS) entry which is preliminary data.</text>
</comment>
<keyword evidence="4" id="KW-1185">Reference proteome</keyword>
<dbReference type="CDD" id="cd03426">
    <property type="entry name" value="NUDIX_CoAse_Nudt7"/>
    <property type="match status" value="1"/>
</dbReference>
<dbReference type="OrthoDB" id="77989at2759"/>
<dbReference type="PROSITE" id="PS51462">
    <property type="entry name" value="NUDIX"/>
    <property type="match status" value="1"/>
</dbReference>
<dbReference type="InterPro" id="IPR045121">
    <property type="entry name" value="CoAse"/>
</dbReference>
<evidence type="ECO:0000313" key="4">
    <source>
        <dbReference type="Proteomes" id="UP000809789"/>
    </source>
</evidence>
<proteinExistence type="predicted"/>
<gene>
    <name evidence="3" type="ORF">KVT40_008135</name>
</gene>
<dbReference type="InterPro" id="IPR000086">
    <property type="entry name" value="NUDIX_hydrolase_dom"/>
</dbReference>
<dbReference type="PANTHER" id="PTHR12992:SF44">
    <property type="entry name" value="NUDIX HYDROLASE DOMAIN-CONTAINING PROTEIN"/>
    <property type="match status" value="1"/>
</dbReference>
<dbReference type="SUPFAM" id="SSF55811">
    <property type="entry name" value="Nudix"/>
    <property type="match status" value="1"/>
</dbReference>
<dbReference type="PANTHER" id="PTHR12992">
    <property type="entry name" value="NUDIX HYDROLASE"/>
    <property type="match status" value="1"/>
</dbReference>
<dbReference type="AlphaFoldDB" id="A0A8K0PF32"/>
<sequence length="446" mass="49254">MTHSSTFPRISSPPTTCPRLRIMMDTTSPTNPLIPLHTALAHLTSSPFPPVPSPPSTSKRASVALIIRLTPSFAHPPLTSTSPPCDLATFFSQPWTQYAVPEVLFIKRAARKGDRWTSHIALPGGKRDPEDADDLAAAIRETREEVGLDVSPENEWVLQAGNLPQRLITSSWGKKALMVLCPYIFVVTGGSTRVSMQPSEVASCHWVPVSGLLDGRNRTVVEEDVSARFANQETGVKRWLARMVVGKMVFSAVRLWPGESVKCLESPAAEAGSEGWGLWMKGLVPGRTRYEVEPPLLLWGLTLGVMADFLDLLPPHNALGLWSYPTFTPLDVRIVIWVLSWRFRQRKQKEVQEIQQNRIPAVEVGLDAIGVGDNLKEGGIHGLCTGLHADNERMRMKSSAVSTILEGYYDIVRKGVAIALVGRTSVLIALAAWIYARHKQRRTLLK</sequence>
<protein>
    <recommendedName>
        <fullName evidence="2">Nudix hydrolase domain-containing protein</fullName>
    </recommendedName>
</protein>
<organism evidence="3 4">
    <name type="scientific">Elsinoe batatas</name>
    <dbReference type="NCBI Taxonomy" id="2601811"/>
    <lineage>
        <taxon>Eukaryota</taxon>
        <taxon>Fungi</taxon>
        <taxon>Dikarya</taxon>
        <taxon>Ascomycota</taxon>
        <taxon>Pezizomycotina</taxon>
        <taxon>Dothideomycetes</taxon>
        <taxon>Dothideomycetidae</taxon>
        <taxon>Myriangiales</taxon>
        <taxon>Elsinoaceae</taxon>
        <taxon>Elsinoe</taxon>
    </lineage>
</organism>
<name>A0A8K0PF32_9PEZI</name>
<accession>A0A8K0PF32</accession>
<evidence type="ECO:0000256" key="1">
    <source>
        <dbReference type="SAM" id="Phobius"/>
    </source>
</evidence>